<accession>A0A0D7B714</accession>
<dbReference type="Proteomes" id="UP000054007">
    <property type="component" value="Unassembled WGS sequence"/>
</dbReference>
<evidence type="ECO:0000256" key="1">
    <source>
        <dbReference type="SAM" id="MobiDB-lite"/>
    </source>
</evidence>
<protein>
    <submittedName>
        <fullName evidence="2">Uncharacterized protein</fullName>
    </submittedName>
</protein>
<evidence type="ECO:0000313" key="2">
    <source>
        <dbReference type="EMBL" id="KIY65311.1"/>
    </source>
</evidence>
<evidence type="ECO:0000313" key="3">
    <source>
        <dbReference type="Proteomes" id="UP000054007"/>
    </source>
</evidence>
<dbReference type="EMBL" id="KN880595">
    <property type="protein sequence ID" value="KIY65311.1"/>
    <property type="molecule type" value="Genomic_DNA"/>
</dbReference>
<feature type="region of interest" description="Disordered" evidence="1">
    <location>
        <begin position="56"/>
        <end position="323"/>
    </location>
</feature>
<dbReference type="AlphaFoldDB" id="A0A0D7B714"/>
<feature type="compositionally biased region" description="Low complexity" evidence="1">
    <location>
        <begin position="90"/>
        <end position="104"/>
    </location>
</feature>
<name>A0A0D7B714_9AGAR</name>
<feature type="compositionally biased region" description="Basic and acidic residues" evidence="1">
    <location>
        <begin position="187"/>
        <end position="204"/>
    </location>
</feature>
<sequence>MDSTDTNHDAASRPAPRHNVGKPRAFLAALEQSMRGAQLAAGDKQGNSTFAIVENSGVADSTTEPLTTNVLPSTHSTTHASEIRSPNRNEPVPETTSTSATTEPGDNTSTDKKASKKHKARRGKNSGNQEPPSQTELFVNANNIKHHAPDSKSNLETTSSTNTISPDGSLYSSIHAPLAGPQSNQPFRRDEVNFGKDTTDEHRAKQPSTQASTEPARSTTEKLSPKGVSPVSSPATEKPRGKVDFSAARAALGIPGAKTRRSTGERRLSTDAAPTPVEQESVPQDALVSTSDQSGRGRGRGDTERGRGRGNRGRGRGRGQDRP</sequence>
<proteinExistence type="predicted"/>
<feature type="compositionally biased region" description="Polar residues" evidence="1">
    <location>
        <begin position="206"/>
        <end position="218"/>
    </location>
</feature>
<feature type="region of interest" description="Disordered" evidence="1">
    <location>
        <begin position="1"/>
        <end position="23"/>
    </location>
</feature>
<organism evidence="2 3">
    <name type="scientific">Cylindrobasidium torrendii FP15055 ss-10</name>
    <dbReference type="NCBI Taxonomy" id="1314674"/>
    <lineage>
        <taxon>Eukaryota</taxon>
        <taxon>Fungi</taxon>
        <taxon>Dikarya</taxon>
        <taxon>Basidiomycota</taxon>
        <taxon>Agaricomycotina</taxon>
        <taxon>Agaricomycetes</taxon>
        <taxon>Agaricomycetidae</taxon>
        <taxon>Agaricales</taxon>
        <taxon>Marasmiineae</taxon>
        <taxon>Physalacriaceae</taxon>
        <taxon>Cylindrobasidium</taxon>
    </lineage>
</organism>
<reference evidence="2 3" key="1">
    <citation type="journal article" date="2015" name="Fungal Genet. Biol.">
        <title>Evolution of novel wood decay mechanisms in Agaricales revealed by the genome sequences of Fistulina hepatica and Cylindrobasidium torrendii.</title>
        <authorList>
            <person name="Floudas D."/>
            <person name="Held B.W."/>
            <person name="Riley R."/>
            <person name="Nagy L.G."/>
            <person name="Koehler G."/>
            <person name="Ransdell A.S."/>
            <person name="Younus H."/>
            <person name="Chow J."/>
            <person name="Chiniquy J."/>
            <person name="Lipzen A."/>
            <person name="Tritt A."/>
            <person name="Sun H."/>
            <person name="Haridas S."/>
            <person name="LaButti K."/>
            <person name="Ohm R.A."/>
            <person name="Kues U."/>
            <person name="Blanchette R.A."/>
            <person name="Grigoriev I.V."/>
            <person name="Minto R.E."/>
            <person name="Hibbett D.S."/>
        </authorList>
    </citation>
    <scope>NUCLEOTIDE SEQUENCE [LARGE SCALE GENOMIC DNA]</scope>
    <source>
        <strain evidence="2 3">FP15055 ss-10</strain>
    </source>
</reference>
<feature type="compositionally biased region" description="Basic and acidic residues" evidence="1">
    <location>
        <begin position="1"/>
        <end position="11"/>
    </location>
</feature>
<feature type="compositionally biased region" description="Basic residues" evidence="1">
    <location>
        <begin position="114"/>
        <end position="124"/>
    </location>
</feature>
<keyword evidence="3" id="KW-1185">Reference proteome</keyword>
<feature type="compositionally biased region" description="Polar residues" evidence="1">
    <location>
        <begin position="125"/>
        <end position="143"/>
    </location>
</feature>
<feature type="compositionally biased region" description="Polar residues" evidence="1">
    <location>
        <begin position="58"/>
        <end position="80"/>
    </location>
</feature>
<gene>
    <name evidence="2" type="ORF">CYLTODRAFT_492416</name>
</gene>
<feature type="compositionally biased region" description="Polar residues" evidence="1">
    <location>
        <begin position="151"/>
        <end position="172"/>
    </location>
</feature>
<feature type="compositionally biased region" description="Basic residues" evidence="1">
    <location>
        <begin position="308"/>
        <end position="317"/>
    </location>
</feature>